<evidence type="ECO:0000256" key="1">
    <source>
        <dbReference type="SAM" id="SignalP"/>
    </source>
</evidence>
<keyword evidence="4" id="KW-1185">Reference proteome</keyword>
<dbReference type="EMBL" id="FNVD01000007">
    <property type="protein sequence ID" value="SEF95640.1"/>
    <property type="molecule type" value="Genomic_DNA"/>
</dbReference>
<evidence type="ECO:0000313" key="3">
    <source>
        <dbReference type="EMBL" id="SEF95640.1"/>
    </source>
</evidence>
<evidence type="ECO:0000313" key="4">
    <source>
        <dbReference type="Proteomes" id="UP000236742"/>
    </source>
</evidence>
<dbReference type="RefSeq" id="WP_104008087.1">
    <property type="nucleotide sequence ID" value="NZ_FNVD01000007.1"/>
</dbReference>
<feature type="chain" id="PRO_5009288018" description="PepSY domain-containing protein" evidence="1">
    <location>
        <begin position="24"/>
        <end position="86"/>
    </location>
</feature>
<dbReference type="AlphaFoldDB" id="A0A1H5W8C1"/>
<name>A0A1H5W8C1_9RHOB</name>
<protein>
    <recommendedName>
        <fullName evidence="2">PepSY domain-containing protein</fullName>
    </recommendedName>
</protein>
<feature type="domain" description="PepSY" evidence="2">
    <location>
        <begin position="8"/>
        <end position="83"/>
    </location>
</feature>
<accession>A0A1H5W8C1</accession>
<feature type="signal peptide" evidence="1">
    <location>
        <begin position="1"/>
        <end position="23"/>
    </location>
</feature>
<dbReference type="Pfam" id="PF13670">
    <property type="entry name" value="PepSY_2"/>
    <property type="match status" value="1"/>
</dbReference>
<proteinExistence type="predicted"/>
<organism evidence="3 4">
    <name type="scientific">Jhaorihella thermophila</name>
    <dbReference type="NCBI Taxonomy" id="488547"/>
    <lineage>
        <taxon>Bacteria</taxon>
        <taxon>Pseudomonadati</taxon>
        <taxon>Pseudomonadota</taxon>
        <taxon>Alphaproteobacteria</taxon>
        <taxon>Rhodobacterales</taxon>
        <taxon>Paracoccaceae</taxon>
        <taxon>Jhaorihella</taxon>
    </lineage>
</organism>
<sequence>MFKTATAFALALSIALPASSALASSDDAVPQEIASQIKSKLQAEGHDVRRVKAEDGYYEAYAMKDGKKMEIYFDSNLEVVKTKVDD</sequence>
<dbReference type="Proteomes" id="UP000236742">
    <property type="component" value="Unassembled WGS sequence"/>
</dbReference>
<evidence type="ECO:0000259" key="2">
    <source>
        <dbReference type="Pfam" id="PF13670"/>
    </source>
</evidence>
<dbReference type="InterPro" id="IPR025711">
    <property type="entry name" value="PepSY"/>
</dbReference>
<reference evidence="3 4" key="1">
    <citation type="submission" date="2016-10" db="EMBL/GenBank/DDBJ databases">
        <authorList>
            <person name="de Groot N.N."/>
        </authorList>
    </citation>
    <scope>NUCLEOTIDE SEQUENCE [LARGE SCALE GENOMIC DNA]</scope>
    <source>
        <strain evidence="3 4">DSM 23413</strain>
    </source>
</reference>
<gene>
    <name evidence="3" type="ORF">SAMN05421751_107161</name>
</gene>
<keyword evidence="1" id="KW-0732">Signal</keyword>
<dbReference type="OrthoDB" id="7850927at2"/>